<organism evidence="2 3">
    <name type="scientific">Haladaptatus pallidirubidus</name>
    <dbReference type="NCBI Taxonomy" id="1008152"/>
    <lineage>
        <taxon>Archaea</taxon>
        <taxon>Methanobacteriati</taxon>
        <taxon>Methanobacteriota</taxon>
        <taxon>Stenosarchaea group</taxon>
        <taxon>Halobacteria</taxon>
        <taxon>Halobacteriales</taxon>
        <taxon>Haladaptataceae</taxon>
        <taxon>Haladaptatus</taxon>
    </lineage>
</organism>
<dbReference type="AlphaFoldDB" id="A0AAV3UG05"/>
<feature type="transmembrane region" description="Helical" evidence="1">
    <location>
        <begin position="127"/>
        <end position="148"/>
    </location>
</feature>
<keyword evidence="1" id="KW-1133">Transmembrane helix</keyword>
<evidence type="ECO:0000313" key="2">
    <source>
        <dbReference type="EMBL" id="GAA5046870.1"/>
    </source>
</evidence>
<accession>A0AAV3UG05</accession>
<name>A0AAV3UG05_9EURY</name>
<keyword evidence="1" id="KW-0472">Membrane</keyword>
<dbReference type="GeneID" id="68612259"/>
<feature type="transmembrane region" description="Helical" evidence="1">
    <location>
        <begin position="99"/>
        <end position="121"/>
    </location>
</feature>
<dbReference type="RefSeq" id="WP_227776441.1">
    <property type="nucleotide sequence ID" value="NZ_BAABKX010000001.1"/>
</dbReference>
<dbReference type="Proteomes" id="UP001501729">
    <property type="component" value="Unassembled WGS sequence"/>
</dbReference>
<evidence type="ECO:0000256" key="1">
    <source>
        <dbReference type="SAM" id="Phobius"/>
    </source>
</evidence>
<comment type="caution">
    <text evidence="2">The sequence shown here is derived from an EMBL/GenBank/DDBJ whole genome shotgun (WGS) entry which is preliminary data.</text>
</comment>
<feature type="transmembrane region" description="Helical" evidence="1">
    <location>
        <begin position="41"/>
        <end position="58"/>
    </location>
</feature>
<dbReference type="EMBL" id="BAABKX010000001">
    <property type="protein sequence ID" value="GAA5046870.1"/>
    <property type="molecule type" value="Genomic_DNA"/>
</dbReference>
<reference evidence="2 3" key="1">
    <citation type="journal article" date="2019" name="Int. J. Syst. Evol. Microbiol.">
        <title>The Global Catalogue of Microorganisms (GCM) 10K type strain sequencing project: providing services to taxonomists for standard genome sequencing and annotation.</title>
        <authorList>
            <consortium name="The Broad Institute Genomics Platform"/>
            <consortium name="The Broad Institute Genome Sequencing Center for Infectious Disease"/>
            <person name="Wu L."/>
            <person name="Ma J."/>
        </authorList>
    </citation>
    <scope>NUCLEOTIDE SEQUENCE [LARGE SCALE GENOMIC DNA]</scope>
    <source>
        <strain evidence="2 3">JCM 17504</strain>
    </source>
</reference>
<sequence length="151" mass="16138">MQSPQETTAPVVDMLEIAGLFLLPTLGFGVGVAVLGSDENIVTGLFVGAIFGGILLSLRRAFYAVRTEDGIERRRRSYSSAPDENPWVRAANIEYDEKYYRILAAVLAVVGIAANAAIPMVNPEGFAVVRLALLGLFGIVTSLLISGIPRS</sequence>
<keyword evidence="1" id="KW-0812">Transmembrane</keyword>
<keyword evidence="3" id="KW-1185">Reference proteome</keyword>
<gene>
    <name evidence="2" type="ORF">GCM10025751_16640</name>
</gene>
<proteinExistence type="predicted"/>
<feature type="transmembrane region" description="Helical" evidence="1">
    <location>
        <begin position="12"/>
        <end position="35"/>
    </location>
</feature>
<protein>
    <submittedName>
        <fullName evidence="2">Uncharacterized protein</fullName>
    </submittedName>
</protein>
<evidence type="ECO:0000313" key="3">
    <source>
        <dbReference type="Proteomes" id="UP001501729"/>
    </source>
</evidence>